<dbReference type="AlphaFoldDB" id="A0A368F0T9"/>
<protein>
    <submittedName>
        <fullName evidence="1">Uncharacterized protein</fullName>
    </submittedName>
</protein>
<comment type="caution">
    <text evidence="1">The sequence shown here is derived from an EMBL/GenBank/DDBJ whole genome shotgun (WGS) entry which is preliminary data.</text>
</comment>
<gene>
    <name evidence="1" type="ORF">ANCCAN_28601</name>
</gene>
<evidence type="ECO:0000313" key="2">
    <source>
        <dbReference type="Proteomes" id="UP000252519"/>
    </source>
</evidence>
<accession>A0A368F0T9</accession>
<proteinExistence type="predicted"/>
<dbReference type="EMBL" id="JOJR01010820">
    <property type="protein sequence ID" value="RCN25683.1"/>
    <property type="molecule type" value="Genomic_DNA"/>
</dbReference>
<name>A0A368F0T9_ANCCA</name>
<dbReference type="Proteomes" id="UP000252519">
    <property type="component" value="Unassembled WGS sequence"/>
</dbReference>
<reference evidence="1 2" key="1">
    <citation type="submission" date="2014-10" db="EMBL/GenBank/DDBJ databases">
        <title>Draft genome of the hookworm Ancylostoma caninum.</title>
        <authorList>
            <person name="Mitreva M."/>
        </authorList>
    </citation>
    <scope>NUCLEOTIDE SEQUENCE [LARGE SCALE GENOMIC DNA]</scope>
    <source>
        <strain evidence="1 2">Baltimore</strain>
    </source>
</reference>
<sequence length="109" mass="12718">MARFPHNKHHHLNNHSSKFQWKLTPLPELTFESKWPKFPRRRRHIKTTQQYFQLHTSFFDYSLSISQLTPPPLVPSVGRAVSCNHSQGLAVGFLQQFTSNVLVLPRILS</sequence>
<keyword evidence="2" id="KW-1185">Reference proteome</keyword>
<organism evidence="1 2">
    <name type="scientific">Ancylostoma caninum</name>
    <name type="common">Dog hookworm</name>
    <dbReference type="NCBI Taxonomy" id="29170"/>
    <lineage>
        <taxon>Eukaryota</taxon>
        <taxon>Metazoa</taxon>
        <taxon>Ecdysozoa</taxon>
        <taxon>Nematoda</taxon>
        <taxon>Chromadorea</taxon>
        <taxon>Rhabditida</taxon>
        <taxon>Rhabditina</taxon>
        <taxon>Rhabditomorpha</taxon>
        <taxon>Strongyloidea</taxon>
        <taxon>Ancylostomatidae</taxon>
        <taxon>Ancylostomatinae</taxon>
        <taxon>Ancylostoma</taxon>
    </lineage>
</organism>
<evidence type="ECO:0000313" key="1">
    <source>
        <dbReference type="EMBL" id="RCN25683.1"/>
    </source>
</evidence>